<sequence>MYQATGVSTQTICEDCYWEHHYGDPLFTKQYKHSIVSEVAAGIKVHMLADVKYLSVKDLQKKLGLGARPTPLAKVIQNDYKSRPNIYYAASRSGEMRLVGDEWLYKDFVQENPWKNIRVAVWVGPLVIENGSKESQNGAGISLCDPIFGQEQQKADLTCLALCGEMERQLWRHASACLQKWKCFQAVLKQVVGTPFTGWPLSAAEEEIIELLVKASRDSTEATRQELHDRVKAYFSPWVLVYFKSIVGKLLNSKTKLAWDGLTNNRQQFYTIIKVPYGLTEEYIRCFHFGCYAGPDLIDSLHEYWFDWGGFNRHLYPNQTLFPWDCTEALHHYPVKCGACTLSKHVWAFPFDSWSIISLHLSRDKFSCPPSEPSPTPTREPSWINNRLTLLTALDSLSAGATAMSQSQQFQLWLQPQSNPLSDRIKLGGINRAQPYSHALEHRTHDDFFVARWVSNYQSSKKAYETMRDKRYLPRTVQERELVFWGLEEGKPPGEYPTLAVEYSQVPNANFSVSSGYTTGCGACGSQATATACGANCGASCGGDGGGGCGGGGGNGGGGGVASEGDGGSGGG</sequence>
<organism evidence="2 3">
    <name type="scientific">Aspergillus felis</name>
    <dbReference type="NCBI Taxonomy" id="1287682"/>
    <lineage>
        <taxon>Eukaryota</taxon>
        <taxon>Fungi</taxon>
        <taxon>Dikarya</taxon>
        <taxon>Ascomycota</taxon>
        <taxon>Pezizomycotina</taxon>
        <taxon>Eurotiomycetes</taxon>
        <taxon>Eurotiomycetidae</taxon>
        <taxon>Eurotiales</taxon>
        <taxon>Aspergillaceae</taxon>
        <taxon>Aspergillus</taxon>
        <taxon>Aspergillus subgen. Fumigati</taxon>
    </lineage>
</organism>
<evidence type="ECO:0000313" key="2">
    <source>
        <dbReference type="EMBL" id="KAF7167027.1"/>
    </source>
</evidence>
<name>A0A8H6Q6Y9_9EURO</name>
<gene>
    <name evidence="2" type="ORF">CNMCM5623_000501</name>
</gene>
<evidence type="ECO:0000256" key="1">
    <source>
        <dbReference type="SAM" id="MobiDB-lite"/>
    </source>
</evidence>
<accession>A0A8H6Q6Y9</accession>
<protein>
    <submittedName>
        <fullName evidence="2">Uncharacterized protein</fullName>
    </submittedName>
</protein>
<dbReference type="OrthoDB" id="4455544at2759"/>
<feature type="region of interest" description="Disordered" evidence="1">
    <location>
        <begin position="552"/>
        <end position="572"/>
    </location>
</feature>
<reference evidence="2" key="1">
    <citation type="submission" date="2020-06" db="EMBL/GenBank/DDBJ databases">
        <title>Draft genome sequences of strains closely related to Aspergillus parafelis and Aspergillus hiratsukae.</title>
        <authorList>
            <person name="Dos Santos R.A.C."/>
            <person name="Rivero-Menendez O."/>
            <person name="Steenwyk J.L."/>
            <person name="Mead M.E."/>
            <person name="Goldman G.H."/>
            <person name="Alastruey-Izquierdo A."/>
            <person name="Rokas A."/>
        </authorList>
    </citation>
    <scope>NUCLEOTIDE SEQUENCE</scope>
    <source>
        <strain evidence="2">CNM-CM5623</strain>
    </source>
</reference>
<comment type="caution">
    <text evidence="2">The sequence shown here is derived from an EMBL/GenBank/DDBJ whole genome shotgun (WGS) entry which is preliminary data.</text>
</comment>
<dbReference type="Proteomes" id="UP000654922">
    <property type="component" value="Unassembled WGS sequence"/>
</dbReference>
<dbReference type="EMBL" id="JACBAE010001293">
    <property type="protein sequence ID" value="KAF7167027.1"/>
    <property type="molecule type" value="Genomic_DNA"/>
</dbReference>
<proteinExistence type="predicted"/>
<evidence type="ECO:0000313" key="3">
    <source>
        <dbReference type="Proteomes" id="UP000654922"/>
    </source>
</evidence>
<dbReference type="AlphaFoldDB" id="A0A8H6Q6Y9"/>